<name>A0A2A2TL75_9CYAN</name>
<reference evidence="5 6" key="1">
    <citation type="submission" date="2017-08" db="EMBL/GenBank/DDBJ databases">
        <title>Draft genome sequence of filamentous cyanobacterium Calothrix elsteri CCALA 953.</title>
        <authorList>
            <person name="Gagunashvili A.N."/>
            <person name="Elster J."/>
            <person name="Andresson O.S."/>
        </authorList>
    </citation>
    <scope>NUCLEOTIDE SEQUENCE [LARGE SCALE GENOMIC DNA]</scope>
    <source>
        <strain evidence="5 6">CCALA 953</strain>
    </source>
</reference>
<evidence type="ECO:0000313" key="6">
    <source>
        <dbReference type="Proteomes" id="UP000218238"/>
    </source>
</evidence>
<evidence type="ECO:0000256" key="2">
    <source>
        <dbReference type="RuleBase" id="RU363072"/>
    </source>
</evidence>
<dbReference type="OrthoDB" id="474791at2"/>
<organism evidence="5 6">
    <name type="scientific">Brunnivagina elsteri CCALA 953</name>
    <dbReference type="NCBI Taxonomy" id="987040"/>
    <lineage>
        <taxon>Bacteria</taxon>
        <taxon>Bacillati</taxon>
        <taxon>Cyanobacteriota</taxon>
        <taxon>Cyanophyceae</taxon>
        <taxon>Nostocales</taxon>
        <taxon>Calotrichaceae</taxon>
        <taxon>Brunnivagina</taxon>
    </lineage>
</organism>
<dbReference type="PANTHER" id="PTHR43308">
    <property type="entry name" value="OUTER MEMBRANE PROTEIN ALPHA-RELATED"/>
    <property type="match status" value="1"/>
</dbReference>
<dbReference type="Pfam" id="PF04966">
    <property type="entry name" value="OprB"/>
    <property type="match status" value="1"/>
</dbReference>
<dbReference type="AlphaFoldDB" id="A0A2A2TL75"/>
<dbReference type="PANTHER" id="PTHR43308:SF1">
    <property type="entry name" value="OUTER MEMBRANE PROTEIN ALPHA"/>
    <property type="match status" value="1"/>
</dbReference>
<dbReference type="GO" id="GO:0008643">
    <property type="term" value="P:carbohydrate transport"/>
    <property type="evidence" value="ECO:0007669"/>
    <property type="project" value="InterPro"/>
</dbReference>
<dbReference type="EMBL" id="NTFS01000087">
    <property type="protein sequence ID" value="PAX56522.1"/>
    <property type="molecule type" value="Genomic_DNA"/>
</dbReference>
<dbReference type="InterPro" id="IPR007049">
    <property type="entry name" value="Carb-sel_porin_OprB"/>
</dbReference>
<proteinExistence type="inferred from homology"/>
<dbReference type="Proteomes" id="UP000218238">
    <property type="component" value="Unassembled WGS sequence"/>
</dbReference>
<dbReference type="Pfam" id="PF00395">
    <property type="entry name" value="SLH"/>
    <property type="match status" value="1"/>
</dbReference>
<dbReference type="Gene3D" id="2.40.160.180">
    <property type="entry name" value="Carbohydrate-selective porin OprB"/>
    <property type="match status" value="1"/>
</dbReference>
<dbReference type="GO" id="GO:0015288">
    <property type="term" value="F:porin activity"/>
    <property type="evidence" value="ECO:0007669"/>
    <property type="project" value="InterPro"/>
</dbReference>
<comment type="caution">
    <text evidence="5">The sequence shown here is derived from an EMBL/GenBank/DDBJ whole genome shotgun (WGS) entry which is preliminary data.</text>
</comment>
<dbReference type="NCBIfam" id="NF033921">
    <property type="entry name" value="por_somb"/>
    <property type="match status" value="1"/>
</dbReference>
<evidence type="ECO:0000256" key="1">
    <source>
        <dbReference type="ARBA" id="ARBA00008769"/>
    </source>
</evidence>
<dbReference type="InterPro" id="IPR051465">
    <property type="entry name" value="Cell_Envelope_Struct_Comp"/>
</dbReference>
<dbReference type="GO" id="GO:0016020">
    <property type="term" value="C:membrane"/>
    <property type="evidence" value="ECO:0007669"/>
    <property type="project" value="InterPro"/>
</dbReference>
<protein>
    <submittedName>
        <fullName evidence="5">S-layer protein</fullName>
    </submittedName>
</protein>
<keyword evidence="6" id="KW-1185">Reference proteome</keyword>
<dbReference type="InterPro" id="IPR047684">
    <property type="entry name" value="Por_som-like"/>
</dbReference>
<dbReference type="InterPro" id="IPR038673">
    <property type="entry name" value="OprB_sf"/>
</dbReference>
<comment type="similarity">
    <text evidence="1 2">Belongs to the OprB family.</text>
</comment>
<dbReference type="InterPro" id="IPR001119">
    <property type="entry name" value="SLH_dom"/>
</dbReference>
<dbReference type="PROSITE" id="PS51272">
    <property type="entry name" value="SLH"/>
    <property type="match status" value="1"/>
</dbReference>
<feature type="coiled-coil region" evidence="3">
    <location>
        <begin position="163"/>
        <end position="197"/>
    </location>
</feature>
<feature type="domain" description="SLH" evidence="4">
    <location>
        <begin position="89"/>
        <end position="153"/>
    </location>
</feature>
<evidence type="ECO:0000313" key="5">
    <source>
        <dbReference type="EMBL" id="PAX56522.1"/>
    </source>
</evidence>
<dbReference type="RefSeq" id="WP_095721609.1">
    <property type="nucleotide sequence ID" value="NZ_NTFS01000087.1"/>
</dbReference>
<evidence type="ECO:0000259" key="4">
    <source>
        <dbReference type="PROSITE" id="PS51272"/>
    </source>
</evidence>
<gene>
    <name evidence="5" type="ORF">CK510_10270</name>
</gene>
<keyword evidence="3" id="KW-0175">Coiled coil</keyword>
<evidence type="ECO:0000256" key="3">
    <source>
        <dbReference type="SAM" id="Coils"/>
    </source>
</evidence>
<accession>A0A2A2TL75</accession>
<sequence length="587" mass="63313">MLIAGFYGLPEKALSSKLPRLNEGNILAKVEEVGQEIEEDNDNSLGVESSSLIPVSSTSSLSVASIPTNNEINSDNAVTIDESMSQVTSVSQLKDVQPTDWAFQALQSLVERYGCIAGYPDGTFKGNRALTRYEFAAGINACLNRVNELIGTATESTATREDLAKLQKLQEEFSAELATLRGRVDNLEARSTELEANQFSTTTKLIGIAIVGVQGRTNNRADIAPRNGIKDSPDKGTNTSIVNLNQIFLNTQFDPKSYLITGLLASKGGTAPRVGNGNDLILGYEFPTDNNFILSDLRYHRLLSKNFAIMVGSKNINMTNAFRGPNRVENAATGPLSFFAQRNPILDIGFTGQAGLAFDWQFTKRASLQAVYASLNASNPNKRNGLFDGNTTAAVQLLVTPTDAIDVSFYYLNNYSANGCLLTFVGDDCLTAKNSVTNKSEPLQTNAVGATLNWQLSPKFTLGAWGGYTNSNIPGKSGNVETTNWMVYLNFPDLFRKGNLGGIYIGQPPKITNSSLPLGNNVPDIINGGLGKSGGQPGTTTQIEAFYRFQVTDNISITPGIIHMIEPGHTPDSDSVTMGVLRSTFTF</sequence>